<comment type="similarity">
    <text evidence="2 9">Belongs to the ABC-2 integral membrane protein family.</text>
</comment>
<dbReference type="PANTHER" id="PTHR30413">
    <property type="entry name" value="INNER MEMBRANE TRANSPORT PERMEASE"/>
    <property type="match status" value="1"/>
</dbReference>
<evidence type="ECO:0000256" key="8">
    <source>
        <dbReference type="ARBA" id="ARBA00023136"/>
    </source>
</evidence>
<reference evidence="11 12" key="1">
    <citation type="submission" date="2021-08" db="EMBL/GenBank/DDBJ databases">
        <title>Streptomyces sp. PTM05 isolated from lichen.</title>
        <authorList>
            <person name="Somphong A."/>
            <person name="Phongsopitanun W."/>
            <person name="Tanasupawat S."/>
        </authorList>
    </citation>
    <scope>NUCLEOTIDE SEQUENCE [LARGE SCALE GENOMIC DNA]</scope>
    <source>
        <strain evidence="11 12">Ptm05</strain>
    </source>
</reference>
<evidence type="ECO:0000256" key="4">
    <source>
        <dbReference type="ARBA" id="ARBA00022475"/>
    </source>
</evidence>
<proteinExistence type="inferred from homology"/>
<keyword evidence="6 9" id="KW-0812">Transmembrane</keyword>
<evidence type="ECO:0000256" key="9">
    <source>
        <dbReference type="RuleBase" id="RU361157"/>
    </source>
</evidence>
<keyword evidence="12" id="KW-1185">Reference proteome</keyword>
<name>A0ABS7R0K3_9ACTN</name>
<evidence type="ECO:0000256" key="3">
    <source>
        <dbReference type="ARBA" id="ARBA00022448"/>
    </source>
</evidence>
<feature type="transmembrane region" description="Helical" evidence="9">
    <location>
        <begin position="161"/>
        <end position="191"/>
    </location>
</feature>
<dbReference type="PANTHER" id="PTHR30413:SF8">
    <property type="entry name" value="TRANSPORT PERMEASE PROTEIN"/>
    <property type="match status" value="1"/>
</dbReference>
<keyword evidence="4 9" id="KW-1003">Cell membrane</keyword>
<dbReference type="InterPro" id="IPR013525">
    <property type="entry name" value="ABC2_TM"/>
</dbReference>
<evidence type="ECO:0000256" key="1">
    <source>
        <dbReference type="ARBA" id="ARBA00004429"/>
    </source>
</evidence>
<keyword evidence="3 9" id="KW-0813">Transport</keyword>
<comment type="caution">
    <text evidence="11">The sequence shown here is derived from an EMBL/GenBank/DDBJ whole genome shotgun (WGS) entry which is preliminary data.</text>
</comment>
<feature type="transmembrane region" description="Helical" evidence="9">
    <location>
        <begin position="97"/>
        <end position="115"/>
    </location>
</feature>
<accession>A0ABS7R0K3</accession>
<protein>
    <recommendedName>
        <fullName evidence="9">Transport permease protein</fullName>
    </recommendedName>
</protein>
<keyword evidence="5" id="KW-0997">Cell inner membrane</keyword>
<evidence type="ECO:0000256" key="6">
    <source>
        <dbReference type="ARBA" id="ARBA00022692"/>
    </source>
</evidence>
<dbReference type="Pfam" id="PF01061">
    <property type="entry name" value="ABC2_membrane"/>
    <property type="match status" value="1"/>
</dbReference>
<keyword evidence="7 9" id="KW-1133">Transmembrane helix</keyword>
<evidence type="ECO:0000256" key="7">
    <source>
        <dbReference type="ARBA" id="ARBA00022989"/>
    </source>
</evidence>
<sequence>MEHCGLIRTGYVLERKHPRVNRLVESPAAAVSPDAGLSPKELAAKYGLAVSNARPPLREYTRQLWARRHFITAFATARLTAMYTTARLGQAWQVMTPLLNAAVYYLIFGILLGTSRGTPNFIPYLCTGIFVFTFTQSAVLSGTRSIADNLGLIRALYFPRACLPIAFTVIQLQQLVFSMGVLGAIVLLTGVPFTVNWFLILPALLLQSVFNAGLAMTMARIGSKATDTAQLMPFILRTWMYVSGVFYNLSVFTAHAPHWVARILNCNPALIYIELMRHALIDTVTSASLPPHVWPLAAFWAVFAGIAGYVFFWKAEEEYGRG</sequence>
<evidence type="ECO:0000313" key="11">
    <source>
        <dbReference type="EMBL" id="MBY8888454.1"/>
    </source>
</evidence>
<comment type="subcellular location">
    <subcellularLocation>
        <location evidence="1">Cell inner membrane</location>
        <topology evidence="1">Multi-pass membrane protein</topology>
    </subcellularLocation>
    <subcellularLocation>
        <location evidence="9">Cell membrane</location>
        <topology evidence="9">Multi-pass membrane protein</topology>
    </subcellularLocation>
</comment>
<feature type="transmembrane region" description="Helical" evidence="9">
    <location>
        <begin position="197"/>
        <end position="219"/>
    </location>
</feature>
<feature type="transmembrane region" description="Helical" evidence="9">
    <location>
        <begin position="231"/>
        <end position="249"/>
    </location>
</feature>
<gene>
    <name evidence="11" type="ORF">K7472_26955</name>
</gene>
<dbReference type="EMBL" id="JAINVZ010000024">
    <property type="protein sequence ID" value="MBY8888454.1"/>
    <property type="molecule type" value="Genomic_DNA"/>
</dbReference>
<feature type="transmembrane region" description="Helical" evidence="9">
    <location>
        <begin position="121"/>
        <end position="140"/>
    </location>
</feature>
<evidence type="ECO:0000259" key="10">
    <source>
        <dbReference type="PROSITE" id="PS51012"/>
    </source>
</evidence>
<feature type="transmembrane region" description="Helical" evidence="9">
    <location>
        <begin position="293"/>
        <end position="312"/>
    </location>
</feature>
<organism evidence="11 12">
    <name type="scientific">Streptantibioticus parmotrematis</name>
    <dbReference type="NCBI Taxonomy" id="2873249"/>
    <lineage>
        <taxon>Bacteria</taxon>
        <taxon>Bacillati</taxon>
        <taxon>Actinomycetota</taxon>
        <taxon>Actinomycetes</taxon>
        <taxon>Kitasatosporales</taxon>
        <taxon>Streptomycetaceae</taxon>
        <taxon>Streptantibioticus</taxon>
    </lineage>
</organism>
<evidence type="ECO:0000313" key="12">
    <source>
        <dbReference type="Proteomes" id="UP001198565"/>
    </source>
</evidence>
<dbReference type="PROSITE" id="PS51012">
    <property type="entry name" value="ABC_TM2"/>
    <property type="match status" value="1"/>
</dbReference>
<evidence type="ECO:0000256" key="2">
    <source>
        <dbReference type="ARBA" id="ARBA00007783"/>
    </source>
</evidence>
<keyword evidence="8 9" id="KW-0472">Membrane</keyword>
<dbReference type="InterPro" id="IPR047817">
    <property type="entry name" value="ABC2_TM_bact-type"/>
</dbReference>
<evidence type="ECO:0000256" key="5">
    <source>
        <dbReference type="ARBA" id="ARBA00022519"/>
    </source>
</evidence>
<dbReference type="Proteomes" id="UP001198565">
    <property type="component" value="Unassembled WGS sequence"/>
</dbReference>
<feature type="domain" description="ABC transmembrane type-2" evidence="10">
    <location>
        <begin position="88"/>
        <end position="314"/>
    </location>
</feature>